<accession>A0A0D1EIE9</accession>
<dbReference type="PATRIC" id="fig|935700.4.peg.908"/>
<dbReference type="RefSeq" id="WP_043917720.1">
    <property type="nucleotide sequence ID" value="NZ_FZPF01000001.1"/>
</dbReference>
<name>A0A0D1EIE9_9RHOB</name>
<proteinExistence type="predicted"/>
<dbReference type="AlphaFoldDB" id="A0A0D1EIE9"/>
<dbReference type="STRING" id="935700.jaqu_08630"/>
<evidence type="ECO:0000313" key="2">
    <source>
        <dbReference type="Proteomes" id="UP000032232"/>
    </source>
</evidence>
<protein>
    <recommendedName>
        <fullName evidence="3">2',5' RNA ligase family</fullName>
    </recommendedName>
</protein>
<dbReference type="Gene3D" id="3.90.1140.10">
    <property type="entry name" value="Cyclic phosphodiesterase"/>
    <property type="match status" value="1"/>
</dbReference>
<evidence type="ECO:0008006" key="3">
    <source>
        <dbReference type="Google" id="ProtNLM"/>
    </source>
</evidence>
<dbReference type="InterPro" id="IPR009097">
    <property type="entry name" value="Cyclic_Pdiesterase"/>
</dbReference>
<comment type="caution">
    <text evidence="1">The sequence shown here is derived from an EMBL/GenBank/DDBJ whole genome shotgun (WGS) entry which is preliminary data.</text>
</comment>
<dbReference type="Pfam" id="PF13563">
    <property type="entry name" value="2_5_RNA_ligase2"/>
    <property type="match status" value="1"/>
</dbReference>
<evidence type="ECO:0000313" key="1">
    <source>
        <dbReference type="EMBL" id="KIT17374.1"/>
    </source>
</evidence>
<dbReference type="EMBL" id="JYFE01000019">
    <property type="protein sequence ID" value="KIT17374.1"/>
    <property type="molecule type" value="Genomic_DNA"/>
</dbReference>
<sequence>MDPLIVTLEMDPRSRDFFDTVREAHFPPDRLFVGAHVTVFHKLPSDRMDAIVESLAGAALATGPLPFEVAEPFGLSKRGVAYRLDAPKAKSLKGRLVREWDFDLTQQDQGGLRPHVTVQNKVAPEVAAATLDSLRATFEPSKGRFEALALWWYRGGPWEAAGRWDFVGGDP</sequence>
<keyword evidence="2" id="KW-1185">Reference proteome</keyword>
<dbReference type="SUPFAM" id="SSF55144">
    <property type="entry name" value="LigT-like"/>
    <property type="match status" value="1"/>
</dbReference>
<gene>
    <name evidence="1" type="ORF">jaqu_08630</name>
</gene>
<dbReference type="OrthoDB" id="793003at2"/>
<organism evidence="1 2">
    <name type="scientific">Jannaschia aquimarina</name>
    <dbReference type="NCBI Taxonomy" id="935700"/>
    <lineage>
        <taxon>Bacteria</taxon>
        <taxon>Pseudomonadati</taxon>
        <taxon>Pseudomonadota</taxon>
        <taxon>Alphaproteobacteria</taxon>
        <taxon>Rhodobacterales</taxon>
        <taxon>Roseobacteraceae</taxon>
        <taxon>Jannaschia</taxon>
    </lineage>
</organism>
<dbReference type="Proteomes" id="UP000032232">
    <property type="component" value="Unassembled WGS sequence"/>
</dbReference>
<reference evidence="1 2" key="1">
    <citation type="submission" date="2015-02" db="EMBL/GenBank/DDBJ databases">
        <title>Genome Sequence of Jannaschia aquimarina DSM28248, a member of the Roseobacter clade.</title>
        <authorList>
            <person name="Voget S."/>
            <person name="Daniel R."/>
        </authorList>
    </citation>
    <scope>NUCLEOTIDE SEQUENCE [LARGE SCALE GENOMIC DNA]</scope>
    <source>
        <strain evidence="1 2">GSW-M26</strain>
    </source>
</reference>